<dbReference type="RefSeq" id="WP_066160551.1">
    <property type="nucleotide sequence ID" value="NZ_CP020814.1"/>
</dbReference>
<keyword evidence="1" id="KW-0812">Transmembrane</keyword>
<dbReference type="KEGG" id="bkw:BkAM31D_20815"/>
<dbReference type="AlphaFoldDB" id="A0A1X9MIG4"/>
<organism evidence="2 3">
    <name type="scientific">Halalkalibacter krulwichiae</name>
    <dbReference type="NCBI Taxonomy" id="199441"/>
    <lineage>
        <taxon>Bacteria</taxon>
        <taxon>Bacillati</taxon>
        <taxon>Bacillota</taxon>
        <taxon>Bacilli</taxon>
        <taxon>Bacillales</taxon>
        <taxon>Bacillaceae</taxon>
        <taxon>Halalkalibacter</taxon>
    </lineage>
</organism>
<dbReference type="EMBL" id="CP020814">
    <property type="protein sequence ID" value="ARK32083.1"/>
    <property type="molecule type" value="Genomic_DNA"/>
</dbReference>
<feature type="transmembrane region" description="Helical" evidence="1">
    <location>
        <begin position="76"/>
        <end position="96"/>
    </location>
</feature>
<sequence length="202" mass="23175">MSRALYAILEWITRFAYINALWIIFTLAGAILLGLFPATVAMFSVIRQWLKGKTDLPIFSTFWQYYKTEFLKSNRLGLLVYLVALIIGFNLFFLYANIGELLTWTSAPLLAGIILFVFILFYLFPAYAHYDLGLFQLIKNAFLTMLVSPIHNVVIIISLVAFYFIVTVIPALAFIFGASFYGFITMWFALHAFNRIQEKQSA</sequence>
<feature type="transmembrane region" description="Helical" evidence="1">
    <location>
        <begin position="108"/>
        <end position="130"/>
    </location>
</feature>
<protein>
    <recommendedName>
        <fullName evidence="4">Membrane protein YesL</fullName>
    </recommendedName>
</protein>
<reference evidence="2 3" key="1">
    <citation type="submission" date="2017-04" db="EMBL/GenBank/DDBJ databases">
        <title>Bacillus krulwichiae AM31D Genome sequencing and assembly.</title>
        <authorList>
            <person name="Krulwich T.A."/>
            <person name="Anastor L."/>
            <person name="Ehrlich R."/>
            <person name="Ehrlich G.D."/>
            <person name="Janto B."/>
        </authorList>
    </citation>
    <scope>NUCLEOTIDE SEQUENCE [LARGE SCALE GENOMIC DNA]</scope>
    <source>
        <strain evidence="2 3">AM31D</strain>
    </source>
</reference>
<evidence type="ECO:0000256" key="1">
    <source>
        <dbReference type="SAM" id="Phobius"/>
    </source>
</evidence>
<keyword evidence="3" id="KW-1185">Reference proteome</keyword>
<feature type="transmembrane region" description="Helical" evidence="1">
    <location>
        <begin position="142"/>
        <end position="165"/>
    </location>
</feature>
<dbReference type="Proteomes" id="UP000193006">
    <property type="component" value="Chromosome"/>
</dbReference>
<evidence type="ECO:0008006" key="4">
    <source>
        <dbReference type="Google" id="ProtNLM"/>
    </source>
</evidence>
<dbReference type="InterPro" id="IPR006938">
    <property type="entry name" value="DUF624"/>
</dbReference>
<feature type="transmembrane region" description="Helical" evidence="1">
    <location>
        <begin position="171"/>
        <end position="190"/>
    </location>
</feature>
<evidence type="ECO:0000313" key="2">
    <source>
        <dbReference type="EMBL" id="ARK32083.1"/>
    </source>
</evidence>
<gene>
    <name evidence="2" type="ORF">BkAM31D_20815</name>
</gene>
<keyword evidence="1" id="KW-1133">Transmembrane helix</keyword>
<keyword evidence="1" id="KW-0472">Membrane</keyword>
<dbReference type="Pfam" id="PF04854">
    <property type="entry name" value="DUF624"/>
    <property type="match status" value="1"/>
</dbReference>
<proteinExistence type="predicted"/>
<accession>A0A1X9MIG4</accession>
<feature type="transmembrane region" description="Helical" evidence="1">
    <location>
        <begin position="20"/>
        <end position="46"/>
    </location>
</feature>
<evidence type="ECO:0000313" key="3">
    <source>
        <dbReference type="Proteomes" id="UP000193006"/>
    </source>
</evidence>
<dbReference type="STRING" id="199441.BkAM31D_20815"/>
<name>A0A1X9MIG4_9BACI</name>